<dbReference type="GO" id="GO:0008677">
    <property type="term" value="F:2-dehydropantoate 2-reductase activity"/>
    <property type="evidence" value="ECO:0007669"/>
    <property type="project" value="UniProtKB-EC"/>
</dbReference>
<evidence type="ECO:0000259" key="13">
    <source>
        <dbReference type="Pfam" id="PF08546"/>
    </source>
</evidence>
<dbReference type="EMBL" id="VLKZ01000006">
    <property type="protein sequence ID" value="TWI55787.1"/>
    <property type="molecule type" value="Genomic_DNA"/>
</dbReference>
<dbReference type="InterPro" id="IPR050838">
    <property type="entry name" value="Ketopantoate_reductase"/>
</dbReference>
<dbReference type="PANTHER" id="PTHR43765:SF2">
    <property type="entry name" value="2-DEHYDROPANTOATE 2-REDUCTASE"/>
    <property type="match status" value="1"/>
</dbReference>
<evidence type="ECO:0000256" key="8">
    <source>
        <dbReference type="ARBA" id="ARBA00023002"/>
    </source>
</evidence>
<evidence type="ECO:0000256" key="3">
    <source>
        <dbReference type="ARBA" id="ARBA00007870"/>
    </source>
</evidence>
<keyword evidence="6 11" id="KW-0566">Pantothenate biosynthesis</keyword>
<dbReference type="InterPro" id="IPR036291">
    <property type="entry name" value="NAD(P)-bd_dom_sf"/>
</dbReference>
<keyword evidence="7 11" id="KW-0521">NADP</keyword>
<evidence type="ECO:0000313" key="15">
    <source>
        <dbReference type="Proteomes" id="UP000315711"/>
    </source>
</evidence>
<feature type="domain" description="Ketopantoate reductase N-terminal" evidence="12">
    <location>
        <begin position="3"/>
        <end position="149"/>
    </location>
</feature>
<comment type="caution">
    <text evidence="14">The sequence shown here is derived from an EMBL/GenBank/DDBJ whole genome shotgun (WGS) entry which is preliminary data.</text>
</comment>
<dbReference type="InterPro" id="IPR008927">
    <property type="entry name" value="6-PGluconate_DH-like_C_sf"/>
</dbReference>
<dbReference type="SUPFAM" id="SSF51735">
    <property type="entry name" value="NAD(P)-binding Rossmann-fold domains"/>
    <property type="match status" value="1"/>
</dbReference>
<proteinExistence type="inferred from homology"/>
<dbReference type="GO" id="GO:0005737">
    <property type="term" value="C:cytoplasm"/>
    <property type="evidence" value="ECO:0007669"/>
    <property type="project" value="TreeGrafter"/>
</dbReference>
<dbReference type="SUPFAM" id="SSF48179">
    <property type="entry name" value="6-phosphogluconate dehydrogenase C-terminal domain-like"/>
    <property type="match status" value="1"/>
</dbReference>
<comment type="catalytic activity">
    <reaction evidence="10 11">
        <text>(R)-pantoate + NADP(+) = 2-dehydropantoate + NADPH + H(+)</text>
        <dbReference type="Rhea" id="RHEA:16233"/>
        <dbReference type="ChEBI" id="CHEBI:11561"/>
        <dbReference type="ChEBI" id="CHEBI:15378"/>
        <dbReference type="ChEBI" id="CHEBI:15980"/>
        <dbReference type="ChEBI" id="CHEBI:57783"/>
        <dbReference type="ChEBI" id="CHEBI:58349"/>
        <dbReference type="EC" id="1.1.1.169"/>
    </reaction>
</comment>
<evidence type="ECO:0000256" key="7">
    <source>
        <dbReference type="ARBA" id="ARBA00022857"/>
    </source>
</evidence>
<dbReference type="InterPro" id="IPR003710">
    <property type="entry name" value="ApbA"/>
</dbReference>
<evidence type="ECO:0000256" key="6">
    <source>
        <dbReference type="ARBA" id="ARBA00022655"/>
    </source>
</evidence>
<organism evidence="14 15">
    <name type="scientific">Halalkalibacter nanhaiisediminis</name>
    <dbReference type="NCBI Taxonomy" id="688079"/>
    <lineage>
        <taxon>Bacteria</taxon>
        <taxon>Bacillati</taxon>
        <taxon>Bacillota</taxon>
        <taxon>Bacilli</taxon>
        <taxon>Bacillales</taxon>
        <taxon>Bacillaceae</taxon>
        <taxon>Halalkalibacter</taxon>
    </lineage>
</organism>
<dbReference type="EC" id="1.1.1.169" evidence="4 11"/>
<evidence type="ECO:0000256" key="4">
    <source>
        <dbReference type="ARBA" id="ARBA00013014"/>
    </source>
</evidence>
<keyword evidence="8 11" id="KW-0560">Oxidoreductase</keyword>
<dbReference type="InterPro" id="IPR013332">
    <property type="entry name" value="KPR_N"/>
</dbReference>
<dbReference type="NCBIfam" id="NF005093">
    <property type="entry name" value="PRK06522.2-4"/>
    <property type="match status" value="1"/>
</dbReference>
<gene>
    <name evidence="14" type="ORF">IQ10_02346</name>
</gene>
<comment type="similarity">
    <text evidence="3 11">Belongs to the ketopantoate reductase family.</text>
</comment>
<keyword evidence="15" id="KW-1185">Reference proteome</keyword>
<reference evidence="14 15" key="1">
    <citation type="journal article" date="2015" name="Stand. Genomic Sci.">
        <title>Genomic Encyclopedia of Bacterial and Archaeal Type Strains, Phase III: the genomes of soil and plant-associated and newly described type strains.</title>
        <authorList>
            <person name="Whitman W.B."/>
            <person name="Woyke T."/>
            <person name="Klenk H.P."/>
            <person name="Zhou Y."/>
            <person name="Lilburn T.G."/>
            <person name="Beck B.J."/>
            <person name="De Vos P."/>
            <person name="Vandamme P."/>
            <person name="Eisen J.A."/>
            <person name="Garrity G."/>
            <person name="Hugenholtz P."/>
            <person name="Kyrpides N.C."/>
        </authorList>
    </citation>
    <scope>NUCLEOTIDE SEQUENCE [LARGE SCALE GENOMIC DNA]</scope>
    <source>
        <strain evidence="14 15">CGMCC 1.10116</strain>
    </source>
</reference>
<name>A0A562QGA1_9BACI</name>
<evidence type="ECO:0000256" key="5">
    <source>
        <dbReference type="ARBA" id="ARBA00019465"/>
    </source>
</evidence>
<dbReference type="Pfam" id="PF02558">
    <property type="entry name" value="ApbA"/>
    <property type="match status" value="1"/>
</dbReference>
<dbReference type="OrthoDB" id="9800163at2"/>
<feature type="domain" description="Ketopantoate reductase C-terminal" evidence="13">
    <location>
        <begin position="177"/>
        <end position="294"/>
    </location>
</feature>
<dbReference type="InterPro" id="IPR013328">
    <property type="entry name" value="6PGD_dom2"/>
</dbReference>
<dbReference type="NCBIfam" id="TIGR00745">
    <property type="entry name" value="apbA_panE"/>
    <property type="match status" value="1"/>
</dbReference>
<dbReference type="InterPro" id="IPR013752">
    <property type="entry name" value="KPA_reductase"/>
</dbReference>
<dbReference type="Pfam" id="PF08546">
    <property type="entry name" value="ApbA_C"/>
    <property type="match status" value="1"/>
</dbReference>
<dbReference type="AlphaFoldDB" id="A0A562QGA1"/>
<evidence type="ECO:0000256" key="1">
    <source>
        <dbReference type="ARBA" id="ARBA00002919"/>
    </source>
</evidence>
<evidence type="ECO:0000256" key="9">
    <source>
        <dbReference type="ARBA" id="ARBA00032024"/>
    </source>
</evidence>
<evidence type="ECO:0000256" key="11">
    <source>
        <dbReference type="RuleBase" id="RU362068"/>
    </source>
</evidence>
<evidence type="ECO:0000256" key="10">
    <source>
        <dbReference type="ARBA" id="ARBA00048793"/>
    </source>
</evidence>
<dbReference type="UniPathway" id="UPA00028">
    <property type="reaction ID" value="UER00004"/>
</dbReference>
<dbReference type="GO" id="GO:0050661">
    <property type="term" value="F:NADP binding"/>
    <property type="evidence" value="ECO:0007669"/>
    <property type="project" value="TreeGrafter"/>
</dbReference>
<dbReference type="PANTHER" id="PTHR43765">
    <property type="entry name" value="2-DEHYDROPANTOATE 2-REDUCTASE-RELATED"/>
    <property type="match status" value="1"/>
</dbReference>
<dbReference type="Proteomes" id="UP000315711">
    <property type="component" value="Unassembled WGS sequence"/>
</dbReference>
<dbReference type="Gene3D" id="1.10.1040.10">
    <property type="entry name" value="N-(1-d-carboxylethyl)-l-norvaline Dehydrogenase, domain 2"/>
    <property type="match status" value="1"/>
</dbReference>
<dbReference type="Gene3D" id="3.40.50.720">
    <property type="entry name" value="NAD(P)-binding Rossmann-like Domain"/>
    <property type="match status" value="1"/>
</dbReference>
<dbReference type="GO" id="GO:0015940">
    <property type="term" value="P:pantothenate biosynthetic process"/>
    <property type="evidence" value="ECO:0007669"/>
    <property type="project" value="UniProtKB-UniPathway"/>
</dbReference>
<protein>
    <recommendedName>
        <fullName evidence="5 11">2-dehydropantoate 2-reductase</fullName>
        <ecNumber evidence="4 11">1.1.1.169</ecNumber>
    </recommendedName>
    <alternativeName>
        <fullName evidence="9 11">Ketopantoate reductase</fullName>
    </alternativeName>
</protein>
<comment type="pathway">
    <text evidence="2 11">Cofactor biosynthesis; (R)-pantothenate biosynthesis; (R)-pantoate from 3-methyl-2-oxobutanoate: step 2/2.</text>
</comment>
<evidence type="ECO:0000313" key="14">
    <source>
        <dbReference type="EMBL" id="TWI55787.1"/>
    </source>
</evidence>
<sequence>MRIVIVGSGSIGMLMAFYLSKKGHNITLLTNRDEQAFRLKDKGLHIIHHDQQIEVVTVHAQTLLTYTNEESIDVAIVAVKSYQVEQVLTTLQELNVKSILFTQNGMGHTDLFPKVEKEELSVAVIEHGALRINDYTVHHTGVGQLRWSYVRKKDNDVQVMFGNREDSLFPIQYEQNWLKMLERKLIVNACINPLTALLRVKNGELVENQHHKRMLRAVFNDVMEVLKFEHHEELWVHLCEICQRTALNRSSMLSDIEHNRQTEIDSILGYLMKKADQEQYQSNLLTFLYHSVKSQEEF</sequence>
<evidence type="ECO:0000259" key="12">
    <source>
        <dbReference type="Pfam" id="PF02558"/>
    </source>
</evidence>
<accession>A0A562QGA1</accession>
<comment type="function">
    <text evidence="1 11">Catalyzes the NADPH-dependent reduction of ketopantoate into pantoic acid.</text>
</comment>
<evidence type="ECO:0000256" key="2">
    <source>
        <dbReference type="ARBA" id="ARBA00004994"/>
    </source>
</evidence>